<dbReference type="InterPro" id="IPR013320">
    <property type="entry name" value="ConA-like_dom_sf"/>
</dbReference>
<dbReference type="PROSITE" id="PS51762">
    <property type="entry name" value="GH16_2"/>
    <property type="match status" value="1"/>
</dbReference>
<dbReference type="SUPFAM" id="SSF49899">
    <property type="entry name" value="Concanavalin A-like lectins/glucanases"/>
    <property type="match status" value="1"/>
</dbReference>
<sequence length="238" mass="27602">MNRLVWSDEFEYNGLPDPNKWSYDVGGHGWGNNESQFYTDSRLDNARVENGKLIITCRKEVINNCLFSSARLVTKHKGDWKYCRVEVRAKIPRGRGTWPAIWMLPTTNTYGIWPNSGEIDIMEHVGFDHGRVHSAIHCEGYSHMKNNQKANSTLVHRPDEELHVYSLEWKLDKIKTFIDGKFNFEVVNDERSWESWPFDHPFHLILNIAVGGAWGGAQGIDDAVFPQTMEIDYVRIYQ</sequence>
<feature type="domain" description="GH16" evidence="2">
    <location>
        <begin position="10"/>
        <end position="238"/>
    </location>
</feature>
<gene>
    <name evidence="3" type="ORF">AKO1_005471</name>
</gene>
<dbReference type="Gene3D" id="2.60.120.200">
    <property type="match status" value="1"/>
</dbReference>
<organism evidence="3 4">
    <name type="scientific">Acrasis kona</name>
    <dbReference type="NCBI Taxonomy" id="1008807"/>
    <lineage>
        <taxon>Eukaryota</taxon>
        <taxon>Discoba</taxon>
        <taxon>Heterolobosea</taxon>
        <taxon>Tetramitia</taxon>
        <taxon>Eutetramitia</taxon>
        <taxon>Acrasidae</taxon>
        <taxon>Acrasis</taxon>
    </lineage>
</organism>
<evidence type="ECO:0000313" key="4">
    <source>
        <dbReference type="Proteomes" id="UP001431209"/>
    </source>
</evidence>
<dbReference type="AlphaFoldDB" id="A0AAW2YK36"/>
<dbReference type="GO" id="GO:0004553">
    <property type="term" value="F:hydrolase activity, hydrolyzing O-glycosyl compounds"/>
    <property type="evidence" value="ECO:0007669"/>
    <property type="project" value="InterPro"/>
</dbReference>
<dbReference type="EMBL" id="JAOPGA020000157">
    <property type="protein sequence ID" value="KAL0477271.1"/>
    <property type="molecule type" value="Genomic_DNA"/>
</dbReference>
<dbReference type="CDD" id="cd08023">
    <property type="entry name" value="GH16_laminarinase_like"/>
    <property type="match status" value="1"/>
</dbReference>
<comment type="similarity">
    <text evidence="1">Belongs to the glycosyl hydrolase 16 family.</text>
</comment>
<protein>
    <submittedName>
        <fullName evidence="3">Beta-glucanase</fullName>
    </submittedName>
</protein>
<dbReference type="Pfam" id="PF00722">
    <property type="entry name" value="Glyco_hydro_16"/>
    <property type="match status" value="1"/>
</dbReference>
<dbReference type="InterPro" id="IPR000757">
    <property type="entry name" value="Beta-glucanase-like"/>
</dbReference>
<name>A0AAW2YK36_9EUKA</name>
<keyword evidence="4" id="KW-1185">Reference proteome</keyword>
<dbReference type="PANTHER" id="PTHR10963">
    <property type="entry name" value="GLYCOSYL HYDROLASE-RELATED"/>
    <property type="match status" value="1"/>
</dbReference>
<reference evidence="3 4" key="1">
    <citation type="submission" date="2024-03" db="EMBL/GenBank/DDBJ databases">
        <title>The Acrasis kona genome and developmental transcriptomes reveal deep origins of eukaryotic multicellular pathways.</title>
        <authorList>
            <person name="Sheikh S."/>
            <person name="Fu C.-J."/>
            <person name="Brown M.W."/>
            <person name="Baldauf S.L."/>
        </authorList>
    </citation>
    <scope>NUCLEOTIDE SEQUENCE [LARGE SCALE GENOMIC DNA]</scope>
    <source>
        <strain evidence="3 4">ATCC MYA-3509</strain>
    </source>
</reference>
<evidence type="ECO:0000256" key="1">
    <source>
        <dbReference type="ARBA" id="ARBA00006865"/>
    </source>
</evidence>
<evidence type="ECO:0000313" key="3">
    <source>
        <dbReference type="EMBL" id="KAL0477271.1"/>
    </source>
</evidence>
<evidence type="ECO:0000259" key="2">
    <source>
        <dbReference type="PROSITE" id="PS51762"/>
    </source>
</evidence>
<comment type="caution">
    <text evidence="3">The sequence shown here is derived from an EMBL/GenBank/DDBJ whole genome shotgun (WGS) entry which is preliminary data.</text>
</comment>
<dbReference type="InterPro" id="IPR050546">
    <property type="entry name" value="Glycosyl_Hydrlase_16"/>
</dbReference>
<dbReference type="GO" id="GO:0005975">
    <property type="term" value="P:carbohydrate metabolic process"/>
    <property type="evidence" value="ECO:0007669"/>
    <property type="project" value="InterPro"/>
</dbReference>
<accession>A0AAW2YK36</accession>
<dbReference type="PANTHER" id="PTHR10963:SF55">
    <property type="entry name" value="GLYCOSIDE HYDROLASE FAMILY 16 PROTEIN"/>
    <property type="match status" value="1"/>
</dbReference>
<proteinExistence type="inferred from homology"/>
<dbReference type="Proteomes" id="UP001431209">
    <property type="component" value="Unassembled WGS sequence"/>
</dbReference>